<comment type="caution">
    <text evidence="1">The sequence shown here is derived from an EMBL/GenBank/DDBJ whole genome shotgun (WGS) entry which is preliminary data.</text>
</comment>
<reference evidence="1" key="1">
    <citation type="submission" date="2023-02" db="EMBL/GenBank/DDBJ databases">
        <title>Georgenia sp.10Sc9-8, isolated from a soil sample collected from the Taklamakan desert.</title>
        <authorList>
            <person name="Liu S."/>
        </authorList>
    </citation>
    <scope>NUCLEOTIDE SEQUENCE</scope>
    <source>
        <strain evidence="1">10Sc9-8</strain>
    </source>
</reference>
<sequence length="98" mass="10696">MSRYLLDTHLLLWAAVGSDRMPAHTRALLEDASADVSFSVVSLWETVIKLQLGRADFQVDPSAVRAHARLAGMGEVAVLGEHVLAVADLPHLHQDPFD</sequence>
<dbReference type="PANTHER" id="PTHR36173:SF2">
    <property type="entry name" value="RIBONUCLEASE VAPC16"/>
    <property type="match status" value="1"/>
</dbReference>
<dbReference type="InterPro" id="IPR052919">
    <property type="entry name" value="TA_system_RNase"/>
</dbReference>
<accession>A0ABT5TWN5</accession>
<evidence type="ECO:0000313" key="1">
    <source>
        <dbReference type="EMBL" id="MDD9206468.1"/>
    </source>
</evidence>
<feature type="non-terminal residue" evidence="1">
    <location>
        <position position="98"/>
    </location>
</feature>
<name>A0ABT5TWN5_9MICO</name>
<gene>
    <name evidence="1" type="ORF">PU560_08290</name>
</gene>
<dbReference type="Proteomes" id="UP001165561">
    <property type="component" value="Unassembled WGS sequence"/>
</dbReference>
<proteinExistence type="predicted"/>
<evidence type="ECO:0000313" key="2">
    <source>
        <dbReference type="Proteomes" id="UP001165561"/>
    </source>
</evidence>
<dbReference type="CDD" id="cd09872">
    <property type="entry name" value="PIN_Sll0205-like"/>
    <property type="match status" value="1"/>
</dbReference>
<keyword evidence="2" id="KW-1185">Reference proteome</keyword>
<dbReference type="PANTHER" id="PTHR36173">
    <property type="entry name" value="RIBONUCLEASE VAPC16-RELATED"/>
    <property type="match status" value="1"/>
</dbReference>
<dbReference type="EMBL" id="JARACI010000893">
    <property type="protein sequence ID" value="MDD9206468.1"/>
    <property type="molecule type" value="Genomic_DNA"/>
</dbReference>
<dbReference type="InterPro" id="IPR029060">
    <property type="entry name" value="PIN-like_dom_sf"/>
</dbReference>
<protein>
    <submittedName>
        <fullName evidence="1">Type II toxin-antitoxin system VapC family toxin</fullName>
    </submittedName>
</protein>
<dbReference type="InterPro" id="IPR041705">
    <property type="entry name" value="PIN_Sll0205"/>
</dbReference>
<dbReference type="SUPFAM" id="SSF88723">
    <property type="entry name" value="PIN domain-like"/>
    <property type="match status" value="1"/>
</dbReference>
<organism evidence="1 2">
    <name type="scientific">Georgenia halotolerans</name>
    <dbReference type="NCBI Taxonomy" id="3028317"/>
    <lineage>
        <taxon>Bacteria</taxon>
        <taxon>Bacillati</taxon>
        <taxon>Actinomycetota</taxon>
        <taxon>Actinomycetes</taxon>
        <taxon>Micrococcales</taxon>
        <taxon>Bogoriellaceae</taxon>
        <taxon>Georgenia</taxon>
    </lineage>
</organism>